<evidence type="ECO:0000256" key="1">
    <source>
        <dbReference type="ARBA" id="ARBA00002521"/>
    </source>
</evidence>
<feature type="binding site" evidence="6">
    <location>
        <position position="237"/>
    </location>
    <ligand>
        <name>a divalent metal cation</name>
        <dbReference type="ChEBI" id="CHEBI:60240"/>
        <label>1</label>
    </ligand>
</feature>
<dbReference type="GO" id="GO:0046872">
    <property type="term" value="F:metal ion binding"/>
    <property type="evidence" value="ECO:0007669"/>
    <property type="project" value="UniProtKB-UniRule"/>
</dbReference>
<evidence type="ECO:0000256" key="2">
    <source>
        <dbReference type="ARBA" id="ARBA00022438"/>
    </source>
</evidence>
<keyword evidence="3 6" id="KW-0645">Protease</keyword>
<dbReference type="GO" id="GO:0004239">
    <property type="term" value="F:initiator methionyl aminopeptidase activity"/>
    <property type="evidence" value="ECO:0007669"/>
    <property type="project" value="UniProtKB-UniRule"/>
</dbReference>
<dbReference type="SUPFAM" id="SSF55920">
    <property type="entry name" value="Creatinase/aminopeptidase"/>
    <property type="match status" value="1"/>
</dbReference>
<keyword evidence="4 6" id="KW-0479">Metal-binding</keyword>
<evidence type="ECO:0000256" key="3">
    <source>
        <dbReference type="ARBA" id="ARBA00022670"/>
    </source>
</evidence>
<feature type="binding site" evidence="6">
    <location>
        <position position="110"/>
    </location>
    <ligand>
        <name>a divalent metal cation</name>
        <dbReference type="ChEBI" id="CHEBI:60240"/>
        <label>2</label>
        <note>catalytic</note>
    </ligand>
</feature>
<dbReference type="RefSeq" id="WP_013189831.1">
    <property type="nucleotide sequence ID" value="NC_014248.1"/>
</dbReference>
<evidence type="ECO:0000256" key="4">
    <source>
        <dbReference type="ARBA" id="ARBA00022723"/>
    </source>
</evidence>
<feature type="binding site" evidence="6">
    <location>
        <position position="173"/>
    </location>
    <ligand>
        <name>a divalent metal cation</name>
        <dbReference type="ChEBI" id="CHEBI:60240"/>
        <label>2</label>
        <note>catalytic</note>
    </ligand>
</feature>
<dbReference type="GO" id="GO:0006508">
    <property type="term" value="P:proteolysis"/>
    <property type="evidence" value="ECO:0007669"/>
    <property type="project" value="UniProtKB-KW"/>
</dbReference>
<feature type="binding site" evidence="6">
    <location>
        <position position="206"/>
    </location>
    <ligand>
        <name>a divalent metal cation</name>
        <dbReference type="ChEBI" id="CHEBI:60240"/>
        <label>2</label>
        <note>catalytic</note>
    </ligand>
</feature>
<feature type="binding site" evidence="6">
    <location>
        <position position="180"/>
    </location>
    <ligand>
        <name>substrate</name>
    </ligand>
</feature>
<evidence type="ECO:0000313" key="10">
    <source>
        <dbReference type="Proteomes" id="UP000001511"/>
    </source>
</evidence>
<feature type="binding site" evidence="6">
    <location>
        <position position="237"/>
    </location>
    <ligand>
        <name>a divalent metal cation</name>
        <dbReference type="ChEBI" id="CHEBI:60240"/>
        <label>2</label>
        <note>catalytic</note>
    </ligand>
</feature>
<protein>
    <recommendedName>
        <fullName evidence="6 7">Methionine aminopeptidase</fullName>
        <shortName evidence="6">MAP</shortName>
        <shortName evidence="6">MetAP</shortName>
        <ecNumber evidence="6 7">3.4.11.18</ecNumber>
    </recommendedName>
    <alternativeName>
        <fullName evidence="6">Peptidase M</fullName>
    </alternativeName>
</protein>
<dbReference type="EC" id="3.4.11.18" evidence="6 7"/>
<dbReference type="PANTHER" id="PTHR43330:SF27">
    <property type="entry name" value="METHIONINE AMINOPEPTIDASE"/>
    <property type="match status" value="1"/>
</dbReference>
<comment type="function">
    <text evidence="1 6">Removes the N-terminal methionine from nascent proteins. The N-terminal methionine is often cleaved when the second residue in the primary sequence is small and uncharged (Met-Ala-, Cys, Gly, Pro, Ser, Thr, or Val). Requires deformylation of the N(alpha)-formylated initiator methionine before it can be hydrolyzed.</text>
</comment>
<name>D7DYI8_NOSA0</name>
<sequence>MKTEPIVILSQREIEKMRRAGRLAAKLLQHLEPLVKPGVSTLQLNDEAERWTQAHGAISAPLGYRGFPKSICTSVNEVICHGIPNAKQILREGDIINIDVTLIVDRYHGDTSKTFIVGVSSPKVQKLVKVTEECLCLGIVEVKPDAKIGDIGAAIQEYAEAQGFSVVRDFVGHGISNIFHTAPDIPHYGIRGRGKRLRPGMVFTIEPMINEGTYEVEMLSDGWTAVTRDRKLSAQFEHTIVVTEDGVEILTLPEGPSNHGKT</sequence>
<proteinExistence type="inferred from homology"/>
<dbReference type="STRING" id="551115.Aazo_0183"/>
<gene>
    <name evidence="6" type="primary">map</name>
    <name evidence="9" type="ordered locus">Aazo_0183</name>
</gene>
<keyword evidence="10" id="KW-1185">Reference proteome</keyword>
<comment type="catalytic activity">
    <reaction evidence="6 7">
        <text>Release of N-terminal amino acids, preferentially methionine, from peptides and arylamides.</text>
        <dbReference type="EC" id="3.4.11.18"/>
    </reaction>
</comment>
<evidence type="ECO:0000256" key="5">
    <source>
        <dbReference type="ARBA" id="ARBA00022801"/>
    </source>
</evidence>
<dbReference type="InterPro" id="IPR000994">
    <property type="entry name" value="Pept_M24"/>
</dbReference>
<evidence type="ECO:0000256" key="7">
    <source>
        <dbReference type="RuleBase" id="RU003653"/>
    </source>
</evidence>
<feature type="binding site" evidence="6">
    <location>
        <position position="99"/>
    </location>
    <ligand>
        <name>a divalent metal cation</name>
        <dbReference type="ChEBI" id="CHEBI:60240"/>
        <label>1</label>
    </ligand>
</feature>
<dbReference type="KEGG" id="naz:Aazo_0183"/>
<reference evidence="9 10" key="1">
    <citation type="journal article" date="2010" name="PLoS ONE">
        <title>Genome erosion in a nitrogen-fixing vertically transmitted endosymbiotic multicellular cyanobacterium.</title>
        <authorList>
            <person name="Ran L."/>
            <person name="Larsson J."/>
            <person name="Vigil-Stenman T."/>
            <person name="Nylander J.A."/>
            <person name="Ininbergs K."/>
            <person name="Zheng W.W."/>
            <person name="Lapidus A."/>
            <person name="Lowry S."/>
            <person name="Haselkorn R."/>
            <person name="Bergman B."/>
        </authorList>
    </citation>
    <scope>NUCLEOTIDE SEQUENCE [LARGE SCALE GENOMIC DNA]</scope>
    <source>
        <strain evidence="9 10">0708</strain>
    </source>
</reference>
<comment type="cofactor">
    <cofactor evidence="6">
        <name>Co(2+)</name>
        <dbReference type="ChEBI" id="CHEBI:48828"/>
    </cofactor>
    <cofactor evidence="6">
        <name>Zn(2+)</name>
        <dbReference type="ChEBI" id="CHEBI:29105"/>
    </cofactor>
    <cofactor evidence="6">
        <name>Mn(2+)</name>
        <dbReference type="ChEBI" id="CHEBI:29035"/>
    </cofactor>
    <cofactor evidence="6">
        <name>Fe(2+)</name>
        <dbReference type="ChEBI" id="CHEBI:29033"/>
    </cofactor>
    <text evidence="6">Binds 2 divalent metal cations per subunit. Has a high-affinity and a low affinity metal-binding site. The true nature of the physiological cofactor is under debate. The enzyme is active with cobalt, zinc, manganese or divalent iron ions. Most likely, methionine aminopeptidases function as mononuclear Fe(2+)-metalloproteases under physiological conditions, and the catalytically relevant metal-binding site has been assigned to the histidine-containing high-affinity site.</text>
</comment>
<comment type="subunit">
    <text evidence="6">Monomer.</text>
</comment>
<feature type="domain" description="Peptidase M24" evidence="8">
    <location>
        <begin position="15"/>
        <end position="244"/>
    </location>
</feature>
<dbReference type="HOGENOM" id="CLU_015857_0_1_3"/>
<keyword evidence="2 6" id="KW-0031">Aminopeptidase</keyword>
<dbReference type="InterPro" id="IPR001714">
    <property type="entry name" value="Pept_M24_MAP"/>
</dbReference>
<dbReference type="CDD" id="cd01086">
    <property type="entry name" value="MetAP1"/>
    <property type="match status" value="1"/>
</dbReference>
<accession>D7DYI8</accession>
<feature type="binding site" evidence="6">
    <location>
        <position position="81"/>
    </location>
    <ligand>
        <name>substrate</name>
    </ligand>
</feature>
<dbReference type="OrthoDB" id="9802055at2"/>
<dbReference type="AlphaFoldDB" id="D7DYI8"/>
<dbReference type="NCBIfam" id="TIGR00500">
    <property type="entry name" value="met_pdase_I"/>
    <property type="match status" value="1"/>
</dbReference>
<dbReference type="HAMAP" id="MF_01974">
    <property type="entry name" value="MetAP_1"/>
    <property type="match status" value="1"/>
</dbReference>
<dbReference type="InterPro" id="IPR036005">
    <property type="entry name" value="Creatinase/aminopeptidase-like"/>
</dbReference>
<feature type="binding site" evidence="6">
    <location>
        <position position="110"/>
    </location>
    <ligand>
        <name>a divalent metal cation</name>
        <dbReference type="ChEBI" id="CHEBI:60240"/>
        <label>1</label>
    </ligand>
</feature>
<evidence type="ECO:0000256" key="6">
    <source>
        <dbReference type="HAMAP-Rule" id="MF_01974"/>
    </source>
</evidence>
<dbReference type="eggNOG" id="COG0024">
    <property type="taxonomic scope" value="Bacteria"/>
</dbReference>
<dbReference type="MEROPS" id="M24.001"/>
<comment type="similarity">
    <text evidence="6">Belongs to the peptidase M24A family. Methionine aminopeptidase type 1 subfamily.</text>
</comment>
<dbReference type="Proteomes" id="UP000001511">
    <property type="component" value="Chromosome"/>
</dbReference>
<dbReference type="PROSITE" id="PS00680">
    <property type="entry name" value="MAP_1"/>
    <property type="match status" value="1"/>
</dbReference>
<organism evidence="9 10">
    <name type="scientific">Nostoc azollae (strain 0708)</name>
    <name type="common">Anabaena azollae (strain 0708)</name>
    <dbReference type="NCBI Taxonomy" id="551115"/>
    <lineage>
        <taxon>Bacteria</taxon>
        <taxon>Bacillati</taxon>
        <taxon>Cyanobacteriota</taxon>
        <taxon>Cyanophyceae</taxon>
        <taxon>Nostocales</taxon>
        <taxon>Nostocaceae</taxon>
        <taxon>Trichormus</taxon>
    </lineage>
</organism>
<dbReference type="PRINTS" id="PR00599">
    <property type="entry name" value="MAPEPTIDASE"/>
</dbReference>
<dbReference type="GO" id="GO:0070006">
    <property type="term" value="F:metalloaminopeptidase activity"/>
    <property type="evidence" value="ECO:0007669"/>
    <property type="project" value="UniProtKB-UniRule"/>
</dbReference>
<evidence type="ECO:0000259" key="8">
    <source>
        <dbReference type="Pfam" id="PF00557"/>
    </source>
</evidence>
<dbReference type="Pfam" id="PF00557">
    <property type="entry name" value="Peptidase_M24"/>
    <property type="match status" value="1"/>
</dbReference>
<dbReference type="PANTHER" id="PTHR43330">
    <property type="entry name" value="METHIONINE AMINOPEPTIDASE"/>
    <property type="match status" value="1"/>
</dbReference>
<keyword evidence="5 6" id="KW-0378">Hydrolase</keyword>
<dbReference type="EMBL" id="CP002059">
    <property type="protein sequence ID" value="ADI62811.1"/>
    <property type="molecule type" value="Genomic_DNA"/>
</dbReference>
<dbReference type="InterPro" id="IPR002467">
    <property type="entry name" value="Pept_M24A_MAP1"/>
</dbReference>
<dbReference type="GO" id="GO:0005829">
    <property type="term" value="C:cytosol"/>
    <property type="evidence" value="ECO:0007669"/>
    <property type="project" value="TreeGrafter"/>
</dbReference>
<evidence type="ECO:0000313" key="9">
    <source>
        <dbReference type="EMBL" id="ADI62811.1"/>
    </source>
</evidence>
<dbReference type="Gene3D" id="3.90.230.10">
    <property type="entry name" value="Creatinase/methionine aminopeptidase superfamily"/>
    <property type="match status" value="1"/>
</dbReference>